<feature type="region of interest" description="Disordered" evidence="1">
    <location>
        <begin position="26"/>
        <end position="48"/>
    </location>
</feature>
<reference evidence="2 3" key="1">
    <citation type="submission" date="2020-02" db="EMBL/GenBank/DDBJ databases">
        <title>complete genome sequence of Rhodobacteraceae bacterium.</title>
        <authorList>
            <person name="Park J."/>
            <person name="Kim Y.-S."/>
            <person name="Kim K.-H."/>
        </authorList>
    </citation>
    <scope>NUCLEOTIDE SEQUENCE [LARGE SCALE GENOMIC DNA]</scope>
    <source>
        <strain evidence="2 3">RR4-56</strain>
    </source>
</reference>
<evidence type="ECO:0000256" key="1">
    <source>
        <dbReference type="SAM" id="MobiDB-lite"/>
    </source>
</evidence>
<dbReference type="AlphaFoldDB" id="A0A7L5C3M0"/>
<evidence type="ECO:0000313" key="3">
    <source>
        <dbReference type="Proteomes" id="UP000503336"/>
    </source>
</evidence>
<accession>A0A7L5C3M0</accession>
<evidence type="ECO:0000313" key="2">
    <source>
        <dbReference type="EMBL" id="QIE56459.1"/>
    </source>
</evidence>
<keyword evidence="3" id="KW-1185">Reference proteome</keyword>
<dbReference type="InterPro" id="IPR010767">
    <property type="entry name" value="Phage_CGC-2007_Cje0229"/>
</dbReference>
<organism evidence="2 3">
    <name type="scientific">Pikeienuella piscinae</name>
    <dbReference type="NCBI Taxonomy" id="2748098"/>
    <lineage>
        <taxon>Bacteria</taxon>
        <taxon>Pseudomonadati</taxon>
        <taxon>Pseudomonadota</taxon>
        <taxon>Alphaproteobacteria</taxon>
        <taxon>Rhodobacterales</taxon>
        <taxon>Paracoccaceae</taxon>
        <taxon>Pikeienuella</taxon>
    </lineage>
</organism>
<name>A0A7L5C3M0_9RHOB</name>
<sequence>MSLPITRSLRNSSAWTYAAEAAAAKPETGGIRRRRRRAESRGDRRPPGLIAQRWVTTTAFHYDVGFPGSGDRHVAGQGYEFDGASVPFPLTDFVPQTHSLYLGAAALHHWLYQIDYQTVARERADAIFREAMIDDRPRAQLDPGGADVVGGAGRRLGGLVQPPARNLHLAYSPAAVDSPRFADLDSHRHPRAVGGAGHRTLVAQDLSGGGGADPGARRAGVTPGEASGLAPGRAARQVLAGNPEGGRNGEDGSDHRRGQRHWPRERAETGAKRLARCAGRAAARGAGGGGEGDRRRRARPSSRYRETG</sequence>
<dbReference type="Proteomes" id="UP000503336">
    <property type="component" value="Chromosome"/>
</dbReference>
<protein>
    <submittedName>
        <fullName evidence="2">DUF1353 domain-containing protein</fullName>
    </submittedName>
</protein>
<dbReference type="Pfam" id="PF07087">
    <property type="entry name" value="DUF1353"/>
    <property type="match status" value="1"/>
</dbReference>
<feature type="region of interest" description="Disordered" evidence="1">
    <location>
        <begin position="202"/>
        <end position="308"/>
    </location>
</feature>
<dbReference type="KEGG" id="hdh:G5B40_13910"/>
<dbReference type="EMBL" id="CP049056">
    <property type="protein sequence ID" value="QIE56459.1"/>
    <property type="molecule type" value="Genomic_DNA"/>
</dbReference>
<gene>
    <name evidence="2" type="ORF">G5B40_13910</name>
</gene>
<feature type="compositionally biased region" description="Basic and acidic residues" evidence="1">
    <location>
        <begin position="247"/>
        <end position="271"/>
    </location>
</feature>
<proteinExistence type="predicted"/>